<sequence>MRPSPRERETTMPATPTTPPPALRPYLTARHELLWDEADVFAEEHIAPRAARMEAAPGRVERKVADLMAARGWFAVTVPAAFGGLGAGHVAKTVLVHRIARVSAAAAAILQATLIPVGGLLHFATYEQKGRWLPRVADGSLLLSIAVTEPRAGGHIGGIETTAERARNQWVITGSKVHIGNSHLAGAHLVVARTAEAGVSTSQALTAFMVESDRPGLSVSDHRPGLGLHGFSAGRLDLDHVRVPEDNVVGEIGQGLSVAQSSSILYGRPNLAALSLGIHEAVVATTTSRLKARARYRGALSDLPVLRDRIGDMEARLRAGRILAYQSVHLLDQGLPCDADLINAKYLGHQWAMQSTQDAMELHGAHALDRGYVLQRLWRDIQHTYPPAGTGEVQRIRLADAAFNEDHIQWSERLAAEASWARPDPTAA</sequence>
<organism evidence="11 12">
    <name type="scientific">Streptomyces pilosus</name>
    <dbReference type="NCBI Taxonomy" id="28893"/>
    <lineage>
        <taxon>Bacteria</taxon>
        <taxon>Bacillati</taxon>
        <taxon>Actinomycetota</taxon>
        <taxon>Actinomycetes</taxon>
        <taxon>Kitasatosporales</taxon>
        <taxon>Streptomycetaceae</taxon>
        <taxon>Streptomyces</taxon>
    </lineage>
</organism>
<evidence type="ECO:0000313" key="12">
    <source>
        <dbReference type="Proteomes" id="UP000656732"/>
    </source>
</evidence>
<gene>
    <name evidence="11" type="ORF">GCM10010280_12080</name>
</gene>
<feature type="domain" description="Acyl-CoA dehydrogenase/oxidase C-terminal" evidence="8">
    <location>
        <begin position="253"/>
        <end position="401"/>
    </location>
</feature>
<dbReference type="Pfam" id="PF02771">
    <property type="entry name" value="Acyl-CoA_dh_N"/>
    <property type="match status" value="1"/>
</dbReference>
<evidence type="ECO:0000256" key="3">
    <source>
        <dbReference type="ARBA" id="ARBA00022630"/>
    </source>
</evidence>
<reference evidence="11" key="2">
    <citation type="submission" date="2020-09" db="EMBL/GenBank/DDBJ databases">
        <authorList>
            <person name="Sun Q."/>
            <person name="Ohkuma M."/>
        </authorList>
    </citation>
    <scope>NUCLEOTIDE SEQUENCE</scope>
    <source>
        <strain evidence="11">JCM 4403</strain>
    </source>
</reference>
<dbReference type="Gene3D" id="2.40.110.10">
    <property type="entry name" value="Butyryl-CoA Dehydrogenase, subunit A, domain 2"/>
    <property type="match status" value="1"/>
</dbReference>
<dbReference type="InterPro" id="IPR009100">
    <property type="entry name" value="AcylCoA_DH/oxidase_NM_dom_sf"/>
</dbReference>
<dbReference type="EMBL" id="BMTU01000002">
    <property type="protein sequence ID" value="GGQ67484.1"/>
    <property type="molecule type" value="Genomic_DNA"/>
</dbReference>
<feature type="domain" description="Acyl-CoA dehydrogenase/oxidase N-terminal" evidence="10">
    <location>
        <begin position="28"/>
        <end position="139"/>
    </location>
</feature>
<dbReference type="InterPro" id="IPR046373">
    <property type="entry name" value="Acyl-CoA_Oxase/DH_mid-dom_sf"/>
</dbReference>
<comment type="cofactor">
    <cofactor evidence="1 5">
        <name>FAD</name>
        <dbReference type="ChEBI" id="CHEBI:57692"/>
    </cofactor>
</comment>
<proteinExistence type="inferred from homology"/>
<keyword evidence="7" id="KW-0472">Membrane</keyword>
<evidence type="ECO:0000259" key="10">
    <source>
        <dbReference type="Pfam" id="PF02771"/>
    </source>
</evidence>
<feature type="domain" description="Acyl-CoA oxidase/dehydrogenase middle" evidence="9">
    <location>
        <begin position="145"/>
        <end position="241"/>
    </location>
</feature>
<evidence type="ECO:0000256" key="5">
    <source>
        <dbReference type="RuleBase" id="RU362125"/>
    </source>
</evidence>
<dbReference type="SUPFAM" id="SSF56645">
    <property type="entry name" value="Acyl-CoA dehydrogenase NM domain-like"/>
    <property type="match status" value="1"/>
</dbReference>
<dbReference type="Pfam" id="PF02770">
    <property type="entry name" value="Acyl-CoA_dh_M"/>
    <property type="match status" value="1"/>
</dbReference>
<evidence type="ECO:0000256" key="4">
    <source>
        <dbReference type="ARBA" id="ARBA00022827"/>
    </source>
</evidence>
<keyword evidence="7" id="KW-1133">Transmembrane helix</keyword>
<comment type="caution">
    <text evidence="11">The sequence shown here is derived from an EMBL/GenBank/DDBJ whole genome shotgun (WGS) entry which is preliminary data.</text>
</comment>
<dbReference type="Proteomes" id="UP000656732">
    <property type="component" value="Unassembled WGS sequence"/>
</dbReference>
<dbReference type="CDD" id="cd00567">
    <property type="entry name" value="ACAD"/>
    <property type="match status" value="1"/>
</dbReference>
<dbReference type="GO" id="GO:0003995">
    <property type="term" value="F:acyl-CoA dehydrogenase activity"/>
    <property type="evidence" value="ECO:0007669"/>
    <property type="project" value="TreeGrafter"/>
</dbReference>
<name>A0A918ETV6_9ACTN</name>
<evidence type="ECO:0000256" key="1">
    <source>
        <dbReference type="ARBA" id="ARBA00001974"/>
    </source>
</evidence>
<protein>
    <submittedName>
        <fullName evidence="11">Acyl-CoA dehydrogenase</fullName>
    </submittedName>
</protein>
<evidence type="ECO:0000256" key="6">
    <source>
        <dbReference type="SAM" id="MobiDB-lite"/>
    </source>
</evidence>
<dbReference type="Pfam" id="PF00441">
    <property type="entry name" value="Acyl-CoA_dh_1"/>
    <property type="match status" value="1"/>
</dbReference>
<dbReference type="InterPro" id="IPR037069">
    <property type="entry name" value="AcylCoA_DH/ox_N_sf"/>
</dbReference>
<dbReference type="AlphaFoldDB" id="A0A918ETV6"/>
<feature type="transmembrane region" description="Helical" evidence="7">
    <location>
        <begin position="72"/>
        <end position="91"/>
    </location>
</feature>
<dbReference type="InterPro" id="IPR009075">
    <property type="entry name" value="AcylCo_DH/oxidase_C"/>
</dbReference>
<feature type="region of interest" description="Disordered" evidence="6">
    <location>
        <begin position="1"/>
        <end position="23"/>
    </location>
</feature>
<evidence type="ECO:0000256" key="2">
    <source>
        <dbReference type="ARBA" id="ARBA00009347"/>
    </source>
</evidence>
<dbReference type="SUPFAM" id="SSF47203">
    <property type="entry name" value="Acyl-CoA dehydrogenase C-terminal domain-like"/>
    <property type="match status" value="1"/>
</dbReference>
<keyword evidence="12" id="KW-1185">Reference proteome</keyword>
<reference evidence="11" key="1">
    <citation type="journal article" date="2014" name="Int. J. Syst. Evol. Microbiol.">
        <title>Complete genome sequence of Corynebacterium casei LMG S-19264T (=DSM 44701T), isolated from a smear-ripened cheese.</title>
        <authorList>
            <consortium name="US DOE Joint Genome Institute (JGI-PGF)"/>
            <person name="Walter F."/>
            <person name="Albersmeier A."/>
            <person name="Kalinowski J."/>
            <person name="Ruckert C."/>
        </authorList>
    </citation>
    <scope>NUCLEOTIDE SEQUENCE</scope>
    <source>
        <strain evidence="11">JCM 4403</strain>
    </source>
</reference>
<dbReference type="InterPro" id="IPR036250">
    <property type="entry name" value="AcylCo_DH-like_C"/>
</dbReference>
<dbReference type="GO" id="GO:0050660">
    <property type="term" value="F:flavin adenine dinucleotide binding"/>
    <property type="evidence" value="ECO:0007669"/>
    <property type="project" value="InterPro"/>
</dbReference>
<keyword evidence="7" id="KW-0812">Transmembrane</keyword>
<keyword evidence="5" id="KW-0560">Oxidoreductase</keyword>
<evidence type="ECO:0000259" key="8">
    <source>
        <dbReference type="Pfam" id="PF00441"/>
    </source>
</evidence>
<keyword evidence="4 5" id="KW-0274">FAD</keyword>
<dbReference type="InterPro" id="IPR006091">
    <property type="entry name" value="Acyl-CoA_Oxase/DH_mid-dom"/>
</dbReference>
<dbReference type="Gene3D" id="1.20.140.10">
    <property type="entry name" value="Butyryl-CoA Dehydrogenase, subunit A, domain 3"/>
    <property type="match status" value="1"/>
</dbReference>
<feature type="transmembrane region" description="Helical" evidence="7">
    <location>
        <begin position="103"/>
        <end position="125"/>
    </location>
</feature>
<dbReference type="Gene3D" id="1.10.540.10">
    <property type="entry name" value="Acyl-CoA dehydrogenase/oxidase, N-terminal domain"/>
    <property type="match status" value="1"/>
</dbReference>
<accession>A0A918ETV6</accession>
<dbReference type="FunFam" id="1.10.540.10:FF:000037">
    <property type="entry name" value="Acyl-CoA dehydrogenase"/>
    <property type="match status" value="1"/>
</dbReference>
<dbReference type="PANTHER" id="PTHR43884">
    <property type="entry name" value="ACYL-COA DEHYDROGENASE"/>
    <property type="match status" value="1"/>
</dbReference>
<comment type="similarity">
    <text evidence="2 5">Belongs to the acyl-CoA dehydrogenase family.</text>
</comment>
<dbReference type="InterPro" id="IPR013786">
    <property type="entry name" value="AcylCoA_DH/ox_N"/>
</dbReference>
<evidence type="ECO:0000259" key="9">
    <source>
        <dbReference type="Pfam" id="PF02770"/>
    </source>
</evidence>
<evidence type="ECO:0000313" key="11">
    <source>
        <dbReference type="EMBL" id="GGQ67484.1"/>
    </source>
</evidence>
<keyword evidence="3 5" id="KW-0285">Flavoprotein</keyword>
<dbReference type="PANTHER" id="PTHR43884:SF12">
    <property type="entry name" value="ISOVALERYL-COA DEHYDROGENASE, MITOCHONDRIAL-RELATED"/>
    <property type="match status" value="1"/>
</dbReference>
<feature type="compositionally biased region" description="Basic and acidic residues" evidence="6">
    <location>
        <begin position="1"/>
        <end position="10"/>
    </location>
</feature>
<evidence type="ECO:0000256" key="7">
    <source>
        <dbReference type="SAM" id="Phobius"/>
    </source>
</evidence>